<proteinExistence type="predicted"/>
<evidence type="ECO:0000313" key="1">
    <source>
        <dbReference type="EMBL" id="OGL45658.1"/>
    </source>
</evidence>
<reference evidence="1 2" key="1">
    <citation type="journal article" date="2016" name="Nat. Commun.">
        <title>Thousands of microbial genomes shed light on interconnected biogeochemical processes in an aquifer system.</title>
        <authorList>
            <person name="Anantharaman K."/>
            <person name="Brown C.T."/>
            <person name="Hug L.A."/>
            <person name="Sharon I."/>
            <person name="Castelle C.J."/>
            <person name="Probst A.J."/>
            <person name="Thomas B.C."/>
            <person name="Singh A."/>
            <person name="Wilkins M.J."/>
            <person name="Karaoz U."/>
            <person name="Brodie E.L."/>
            <person name="Williams K.H."/>
            <person name="Hubbard S.S."/>
            <person name="Banfield J.F."/>
        </authorList>
    </citation>
    <scope>NUCLEOTIDE SEQUENCE [LARGE SCALE GENOMIC DNA]</scope>
</reference>
<sequence>MINSPKEITDKSLLEQLKPGIVIRTEVQFPDGQKGVKRLIILTKSNINSVLMIATTSKHIKRKYYEKDNIQLTSNQEKVFEKYTSIQLTRVFEKTTSELQNAYNQHRLNILGEISKELLYKIFEIIASSEVIEEKYKIRIKEENK</sequence>
<accession>A0A1F7RX68</accession>
<protein>
    <submittedName>
        <fullName evidence="1">Uncharacterized protein</fullName>
    </submittedName>
</protein>
<dbReference type="EMBL" id="MGDF01000083">
    <property type="protein sequence ID" value="OGL45658.1"/>
    <property type="molecule type" value="Genomic_DNA"/>
</dbReference>
<comment type="caution">
    <text evidence="1">The sequence shown here is derived from an EMBL/GenBank/DDBJ whole genome shotgun (WGS) entry which is preliminary data.</text>
</comment>
<gene>
    <name evidence="1" type="ORF">A2149_06895</name>
</gene>
<name>A0A1F7RX68_9BACT</name>
<evidence type="ECO:0000313" key="2">
    <source>
        <dbReference type="Proteomes" id="UP000178435"/>
    </source>
</evidence>
<dbReference type="AlphaFoldDB" id="A0A1F7RX68"/>
<dbReference type="Proteomes" id="UP000178435">
    <property type="component" value="Unassembled WGS sequence"/>
</dbReference>
<organism evidence="1 2">
    <name type="scientific">Candidatus Schekmanbacteria bacterium RBG_16_38_11</name>
    <dbReference type="NCBI Taxonomy" id="1817880"/>
    <lineage>
        <taxon>Bacteria</taxon>
        <taxon>Candidatus Schekmaniibacteriota</taxon>
    </lineage>
</organism>